<dbReference type="Proteomes" id="UP000316238">
    <property type="component" value="Unassembled WGS sequence"/>
</dbReference>
<accession>A0A521G226</accession>
<keyword evidence="4" id="KW-1185">Reference proteome</keyword>
<evidence type="ECO:0000256" key="1">
    <source>
        <dbReference type="SAM" id="Phobius"/>
    </source>
</evidence>
<dbReference type="Pfam" id="PF01073">
    <property type="entry name" value="3Beta_HSD"/>
    <property type="match status" value="1"/>
</dbReference>
<keyword evidence="1" id="KW-0812">Transmembrane</keyword>
<dbReference type="GO" id="GO:0004029">
    <property type="term" value="F:aldehyde dehydrogenase (NAD+) activity"/>
    <property type="evidence" value="ECO:0007669"/>
    <property type="project" value="TreeGrafter"/>
</dbReference>
<dbReference type="SUPFAM" id="SSF51735">
    <property type="entry name" value="NAD(P)-binding Rossmann-fold domains"/>
    <property type="match status" value="1"/>
</dbReference>
<feature type="domain" description="3-beta hydroxysteroid dehydrogenase/isomerase" evidence="2">
    <location>
        <begin position="13"/>
        <end position="255"/>
    </location>
</feature>
<evidence type="ECO:0000259" key="2">
    <source>
        <dbReference type="Pfam" id="PF01073"/>
    </source>
</evidence>
<keyword evidence="1" id="KW-1133">Transmembrane helix</keyword>
<dbReference type="AlphaFoldDB" id="A0A521G226"/>
<reference evidence="3" key="1">
    <citation type="submission" date="2017-07" db="EMBL/GenBank/DDBJ databases">
        <title>The cable genome - Insights into the physiology and evolution of filamentous bacteria capable of sulfide oxidation via long distance electron transfer.</title>
        <authorList>
            <person name="Thorup C."/>
            <person name="Bjerg J.T."/>
            <person name="Schreiber L."/>
            <person name="Nielsen L.P."/>
            <person name="Kjeldsen K.U."/>
            <person name="Boesen T."/>
            <person name="Boggild A."/>
            <person name="Meysman F."/>
            <person name="Geelhoed J."/>
            <person name="Schramm A."/>
        </authorList>
    </citation>
    <scope>NUCLEOTIDE SEQUENCE [LARGE SCALE GENOMIC DNA]</scope>
    <source>
        <strain evidence="3">GS</strain>
    </source>
</reference>
<protein>
    <submittedName>
        <fullName evidence="3">Nucleoside-diphosphate-sugar epimerase</fullName>
    </submittedName>
</protein>
<evidence type="ECO:0000313" key="3">
    <source>
        <dbReference type="EMBL" id="TAA75066.1"/>
    </source>
</evidence>
<dbReference type="PANTHER" id="PTHR48079:SF6">
    <property type="entry name" value="NAD(P)-BINDING DOMAIN-CONTAINING PROTEIN-RELATED"/>
    <property type="match status" value="1"/>
</dbReference>
<name>A0A521G226_9BACT</name>
<dbReference type="GO" id="GO:0006694">
    <property type="term" value="P:steroid biosynthetic process"/>
    <property type="evidence" value="ECO:0007669"/>
    <property type="project" value="InterPro"/>
</dbReference>
<dbReference type="InterPro" id="IPR036291">
    <property type="entry name" value="NAD(P)-bd_dom_sf"/>
</dbReference>
<dbReference type="InterPro" id="IPR002225">
    <property type="entry name" value="3Beta_OHSteriod_DH/Estase"/>
</dbReference>
<sequence length="340" mass="37326">MIPVNELSMNNILVTGGGGFIGLALVRELRRQGREVRVFGRRRYPAAEAAGAVCVQGDLRDAEAVRQAAAGCSSVFHVAAKAGIWGSYDEYHGINVIGTRNVLAACAAQSVPILVYTSTPSVVFAGRDLEGGDETLPYAAQPLCHYAATKILAEQDVLQANSGRMRTAAIRPHLVWGPGDTNLIPRLLARGRARNLRVVGDGQNRVDIAYIDNVVHAHLLAEENLRGSGTAAGKAFFIGQQEPVRLWPWINELFVRMNVPPVTKQISLKKAKAVGWLLEKVYAALKIEREPKMTRFLAEQLAMSHWFSKKQAETLLGYQEQVSTHEGLERLTAWLREEGL</sequence>
<keyword evidence="1" id="KW-0472">Membrane</keyword>
<dbReference type="PANTHER" id="PTHR48079">
    <property type="entry name" value="PROTEIN YEEZ"/>
    <property type="match status" value="1"/>
</dbReference>
<dbReference type="InterPro" id="IPR051783">
    <property type="entry name" value="NAD(P)-dependent_oxidoreduct"/>
</dbReference>
<dbReference type="GO" id="GO:0005737">
    <property type="term" value="C:cytoplasm"/>
    <property type="evidence" value="ECO:0007669"/>
    <property type="project" value="TreeGrafter"/>
</dbReference>
<dbReference type="GO" id="GO:0016616">
    <property type="term" value="F:oxidoreductase activity, acting on the CH-OH group of donors, NAD or NADP as acceptor"/>
    <property type="evidence" value="ECO:0007669"/>
    <property type="project" value="InterPro"/>
</dbReference>
<gene>
    <name evidence="3" type="ORF">CDV28_11240</name>
</gene>
<organism evidence="3 4">
    <name type="scientific">Candidatus Electronema aureum</name>
    <dbReference type="NCBI Taxonomy" id="2005002"/>
    <lineage>
        <taxon>Bacteria</taxon>
        <taxon>Pseudomonadati</taxon>
        <taxon>Thermodesulfobacteriota</taxon>
        <taxon>Desulfobulbia</taxon>
        <taxon>Desulfobulbales</taxon>
        <taxon>Desulfobulbaceae</taxon>
        <taxon>Candidatus Electronema</taxon>
    </lineage>
</organism>
<dbReference type="EMBL" id="NQJD01000012">
    <property type="protein sequence ID" value="TAA75066.1"/>
    <property type="molecule type" value="Genomic_DNA"/>
</dbReference>
<comment type="caution">
    <text evidence="3">The sequence shown here is derived from an EMBL/GenBank/DDBJ whole genome shotgun (WGS) entry which is preliminary data.</text>
</comment>
<proteinExistence type="predicted"/>
<dbReference type="Gene3D" id="3.40.50.720">
    <property type="entry name" value="NAD(P)-binding Rossmann-like Domain"/>
    <property type="match status" value="1"/>
</dbReference>
<evidence type="ECO:0000313" key="4">
    <source>
        <dbReference type="Proteomes" id="UP000316238"/>
    </source>
</evidence>
<feature type="transmembrane region" description="Helical" evidence="1">
    <location>
        <begin position="12"/>
        <end position="29"/>
    </location>
</feature>